<accession>A0AAV4H9K3</accession>
<evidence type="ECO:0000313" key="14">
    <source>
        <dbReference type="EMBL" id="GFR94887.1"/>
    </source>
</evidence>
<evidence type="ECO:0000256" key="8">
    <source>
        <dbReference type="ARBA" id="ARBA00022833"/>
    </source>
</evidence>
<dbReference type="InterPro" id="IPR031625">
    <property type="entry name" value="SCNM1_acidic"/>
</dbReference>
<evidence type="ECO:0000256" key="7">
    <source>
        <dbReference type="ARBA" id="ARBA00022771"/>
    </source>
</evidence>
<name>A0AAV4H9K3_9GAST</name>
<dbReference type="EMBL" id="BMAT01008900">
    <property type="protein sequence ID" value="GFR94887.1"/>
    <property type="molecule type" value="Genomic_DNA"/>
</dbReference>
<evidence type="ECO:0000256" key="4">
    <source>
        <dbReference type="ARBA" id="ARBA00022664"/>
    </source>
</evidence>
<keyword evidence="14" id="KW-0813">Transport</keyword>
<keyword evidence="14" id="KW-0407">Ion channel</keyword>
<feature type="compositionally biased region" description="Low complexity" evidence="11">
    <location>
        <begin position="232"/>
        <end position="270"/>
    </location>
</feature>
<evidence type="ECO:0000256" key="10">
    <source>
        <dbReference type="ARBA" id="ARBA00023242"/>
    </source>
</evidence>
<dbReference type="InterPro" id="IPR033570">
    <property type="entry name" value="SCNM1"/>
</dbReference>
<feature type="compositionally biased region" description="Polar residues" evidence="11">
    <location>
        <begin position="290"/>
        <end position="319"/>
    </location>
</feature>
<feature type="compositionally biased region" description="Acidic residues" evidence="11">
    <location>
        <begin position="344"/>
        <end position="358"/>
    </location>
</feature>
<feature type="compositionally biased region" description="Basic and acidic residues" evidence="11">
    <location>
        <begin position="274"/>
        <end position="283"/>
    </location>
</feature>
<organism evidence="14 15">
    <name type="scientific">Elysia marginata</name>
    <dbReference type="NCBI Taxonomy" id="1093978"/>
    <lineage>
        <taxon>Eukaryota</taxon>
        <taxon>Metazoa</taxon>
        <taxon>Spiralia</taxon>
        <taxon>Lophotrochozoa</taxon>
        <taxon>Mollusca</taxon>
        <taxon>Gastropoda</taxon>
        <taxon>Heterobranchia</taxon>
        <taxon>Euthyneura</taxon>
        <taxon>Panpulmonata</taxon>
        <taxon>Sacoglossa</taxon>
        <taxon>Placobranchoidea</taxon>
        <taxon>Plakobranchidae</taxon>
        <taxon>Elysia</taxon>
    </lineage>
</organism>
<dbReference type="GO" id="GO:0008380">
    <property type="term" value="P:RNA splicing"/>
    <property type="evidence" value="ECO:0007669"/>
    <property type="project" value="UniProtKB-KW"/>
</dbReference>
<dbReference type="AlphaFoldDB" id="A0AAV4H9K3"/>
<dbReference type="GO" id="GO:0016607">
    <property type="term" value="C:nuclear speck"/>
    <property type="evidence" value="ECO:0007669"/>
    <property type="project" value="UniProtKB-SubCell"/>
</dbReference>
<evidence type="ECO:0000256" key="1">
    <source>
        <dbReference type="ARBA" id="ARBA00004324"/>
    </source>
</evidence>
<comment type="caution">
    <text evidence="14">The sequence shown here is derived from an EMBL/GenBank/DDBJ whole genome shotgun (WGS) entry which is preliminary data.</text>
</comment>
<evidence type="ECO:0000313" key="15">
    <source>
        <dbReference type="Proteomes" id="UP000762676"/>
    </source>
</evidence>
<gene>
    <name evidence="14" type="ORF">ElyMa_004415300</name>
</gene>
<protein>
    <recommendedName>
        <fullName evidence="3">Sodium channel modifier 1</fullName>
    </recommendedName>
</protein>
<keyword evidence="4" id="KW-0507">mRNA processing</keyword>
<dbReference type="PANTHER" id="PTHR32297:SF1">
    <property type="entry name" value="SODIUM CHANNEL MODIFIER 1"/>
    <property type="match status" value="1"/>
</dbReference>
<evidence type="ECO:0000259" key="13">
    <source>
        <dbReference type="Pfam" id="PF15805"/>
    </source>
</evidence>
<dbReference type="GO" id="GO:0008270">
    <property type="term" value="F:zinc ion binding"/>
    <property type="evidence" value="ECO:0007669"/>
    <property type="project" value="UniProtKB-KW"/>
</dbReference>
<keyword evidence="8" id="KW-0862">Zinc</keyword>
<sequence>MSFKREGNDSNLLSKLRKRRIGELLGENIPKDEAKLLSNGRFTCTVCHSVPIFDTVSMLVVHRQGKKHLANQQVHERRQRELKELIAKRKHQQFLKDGTTFIPITVPASSGNLSSSPYDPCVKKTKTQPTERKPRINLQTSSSFGSNRPQEDQNLHTKSTYSPHLASLVLSPEVSSSSKPSLSSMSDIASRQLSGPIIHDHQLKNLFGKNGGEKEPSISPYCRKRRPETDITVSSKPSTTAASTSSFVTSPQVPSSHSLSQFSQFLSPSSSKHRNLDTSDIHSSHPHATGSCSQPTQQQSSIQLSQPKVSPKSTTANSLREQKLRQLQGSGWKKDWDGKWIKDEDAEFDSDEEPPDIV</sequence>
<dbReference type="GO" id="GO:0005681">
    <property type="term" value="C:spliceosomal complex"/>
    <property type="evidence" value="ECO:0007669"/>
    <property type="project" value="UniProtKB-KW"/>
</dbReference>
<feature type="region of interest" description="Disordered" evidence="11">
    <location>
        <begin position="112"/>
        <end position="159"/>
    </location>
</feature>
<evidence type="ECO:0000256" key="6">
    <source>
        <dbReference type="ARBA" id="ARBA00022728"/>
    </source>
</evidence>
<dbReference type="Proteomes" id="UP000762676">
    <property type="component" value="Unassembled WGS sequence"/>
</dbReference>
<dbReference type="InterPro" id="IPR031622">
    <property type="entry name" value="Znf-SCNM1"/>
</dbReference>
<reference evidence="14 15" key="1">
    <citation type="journal article" date="2021" name="Elife">
        <title>Chloroplast acquisition without the gene transfer in kleptoplastic sea slugs, Plakobranchus ocellatus.</title>
        <authorList>
            <person name="Maeda T."/>
            <person name="Takahashi S."/>
            <person name="Yoshida T."/>
            <person name="Shimamura S."/>
            <person name="Takaki Y."/>
            <person name="Nagai Y."/>
            <person name="Toyoda A."/>
            <person name="Suzuki Y."/>
            <person name="Arimoto A."/>
            <person name="Ishii H."/>
            <person name="Satoh N."/>
            <person name="Nishiyama T."/>
            <person name="Hasebe M."/>
            <person name="Maruyama T."/>
            <person name="Minagawa J."/>
            <person name="Obokata J."/>
            <person name="Shigenobu S."/>
        </authorList>
    </citation>
    <scope>NUCLEOTIDE SEQUENCE [LARGE SCALE GENOMIC DNA]</scope>
</reference>
<keyword evidence="6" id="KW-0747">Spliceosome</keyword>
<keyword evidence="7" id="KW-0863">Zinc-finger</keyword>
<proteinExistence type="predicted"/>
<dbReference type="Pfam" id="PF15805">
    <property type="entry name" value="SCNM1_acidic"/>
    <property type="match status" value="1"/>
</dbReference>
<feature type="domain" description="Sodium channel modifier 1 zinc-finger" evidence="12">
    <location>
        <begin position="44"/>
        <end position="70"/>
    </location>
</feature>
<comment type="subcellular location">
    <subcellularLocation>
        <location evidence="1">Nucleus speckle</location>
    </subcellularLocation>
    <subcellularLocation>
        <location evidence="2">Nucleus</location>
        <location evidence="2">Nucleoplasm</location>
    </subcellularLocation>
</comment>
<feature type="domain" description="Sodium channel modifier 1 acidic C-terminal" evidence="13">
    <location>
        <begin position="318"/>
        <end position="355"/>
    </location>
</feature>
<dbReference type="PANTHER" id="PTHR32297">
    <property type="entry name" value="SODIUM CHANNEL MODIFIER 1"/>
    <property type="match status" value="1"/>
</dbReference>
<evidence type="ECO:0000259" key="12">
    <source>
        <dbReference type="Pfam" id="PF15803"/>
    </source>
</evidence>
<evidence type="ECO:0000256" key="5">
    <source>
        <dbReference type="ARBA" id="ARBA00022723"/>
    </source>
</evidence>
<dbReference type="Pfam" id="PF15803">
    <property type="entry name" value="zf-SCNM1"/>
    <property type="match status" value="1"/>
</dbReference>
<feature type="compositionally biased region" description="Basic and acidic residues" evidence="11">
    <location>
        <begin position="332"/>
        <end position="343"/>
    </location>
</feature>
<evidence type="ECO:0000256" key="11">
    <source>
        <dbReference type="SAM" id="MobiDB-lite"/>
    </source>
</evidence>
<dbReference type="GO" id="GO:0034220">
    <property type="term" value="P:monoatomic ion transmembrane transport"/>
    <property type="evidence" value="ECO:0007669"/>
    <property type="project" value="UniProtKB-KW"/>
</dbReference>
<feature type="compositionally biased region" description="Polar residues" evidence="11">
    <location>
        <begin position="137"/>
        <end position="148"/>
    </location>
</feature>
<keyword evidence="5" id="KW-0479">Metal-binding</keyword>
<evidence type="ECO:0000256" key="9">
    <source>
        <dbReference type="ARBA" id="ARBA00023187"/>
    </source>
</evidence>
<evidence type="ECO:0000256" key="3">
    <source>
        <dbReference type="ARBA" id="ARBA00020620"/>
    </source>
</evidence>
<evidence type="ECO:0000256" key="2">
    <source>
        <dbReference type="ARBA" id="ARBA00004642"/>
    </source>
</evidence>
<feature type="region of interest" description="Disordered" evidence="11">
    <location>
        <begin position="205"/>
        <end position="358"/>
    </location>
</feature>
<keyword evidence="9" id="KW-0508">mRNA splicing</keyword>
<keyword evidence="15" id="KW-1185">Reference proteome</keyword>
<dbReference type="GO" id="GO:0006397">
    <property type="term" value="P:mRNA processing"/>
    <property type="evidence" value="ECO:0007669"/>
    <property type="project" value="UniProtKB-KW"/>
</dbReference>
<keyword evidence="10" id="KW-0539">Nucleus</keyword>
<keyword evidence="14" id="KW-0406">Ion transport</keyword>